<dbReference type="PROSITE" id="PS00668">
    <property type="entry name" value="COMPLEX1_ND1_2"/>
    <property type="match status" value="1"/>
</dbReference>
<dbReference type="GO" id="GO:0003954">
    <property type="term" value="F:NADH dehydrogenase activity"/>
    <property type="evidence" value="ECO:0007669"/>
    <property type="project" value="TreeGrafter"/>
</dbReference>
<dbReference type="InterPro" id="IPR018086">
    <property type="entry name" value="NADH_UbQ_OxRdtase_su1_CS"/>
</dbReference>
<keyword evidence="5" id="KW-0813">Transport</keyword>
<dbReference type="PROSITE" id="PS00667">
    <property type="entry name" value="COMPLEX1_ND1_1"/>
    <property type="match status" value="1"/>
</dbReference>
<keyword evidence="10 13" id="KW-0496">Mitochondrion</keyword>
<keyword evidence="8 14" id="KW-1133">Transmembrane helix</keyword>
<sequence length="308" mass="36531">MTYLYLNTISLIMLFLGVLISVAFLTLLERKVLGYIQNRKGPNKLGMVGLFQPFSDAIKLFSKEKVFFFNLNIFIYILCPMMMFINSLLLWLVYNFYGGMYYFNFGLLFMFCVMSLSVYYIMFMGWSSNSSFSFIGGMRGIIQVISYEISMIMFILVMLSYSMSFNLTKFSENQLYIWLMFNFFLFIMMMSSMLAELNRTPFDFVEGESELVSGFNIEFGGALFAMIFLAEYLMIIFISYFLSLIFFGSKIFSFMMLIKFLLLIFLIIWIRGSFPRYRYDKLMNLNWKIYLPISMNFLIMFFSIKFFI</sequence>
<evidence type="ECO:0000313" key="15">
    <source>
        <dbReference type="EMBL" id="QTT57974.1"/>
    </source>
</evidence>
<feature type="transmembrane region" description="Helical" evidence="14">
    <location>
        <begin position="289"/>
        <end position="307"/>
    </location>
</feature>
<organism evidence="15">
    <name type="scientific">Plectrocnemia sp. 1 YW-2021a</name>
    <dbReference type="NCBI Taxonomy" id="2823369"/>
    <lineage>
        <taxon>Eukaryota</taxon>
        <taxon>Metazoa</taxon>
        <taxon>Ecdysozoa</taxon>
        <taxon>Arthropoda</taxon>
        <taxon>Hexapoda</taxon>
        <taxon>Insecta</taxon>
        <taxon>Pterygota</taxon>
        <taxon>Neoptera</taxon>
        <taxon>Endopterygota</taxon>
        <taxon>Trichoptera</taxon>
        <taxon>Annulipalpia</taxon>
        <taxon>Psychomyioidea</taxon>
        <taxon>Polycentropodidae</taxon>
        <taxon>Polycentropodinae</taxon>
        <taxon>Plectrocnemia</taxon>
    </lineage>
</organism>
<dbReference type="GO" id="GO:0008137">
    <property type="term" value="F:NADH dehydrogenase (ubiquinone) activity"/>
    <property type="evidence" value="ECO:0007669"/>
    <property type="project" value="UniProtKB-EC"/>
</dbReference>
<evidence type="ECO:0000256" key="10">
    <source>
        <dbReference type="ARBA" id="ARBA00023128"/>
    </source>
</evidence>
<keyword evidence="6 12" id="KW-0812">Transmembrane</keyword>
<evidence type="ECO:0000256" key="5">
    <source>
        <dbReference type="ARBA" id="ARBA00022448"/>
    </source>
</evidence>
<dbReference type="EC" id="7.1.1.2" evidence="13"/>
<dbReference type="GO" id="GO:0005743">
    <property type="term" value="C:mitochondrial inner membrane"/>
    <property type="evidence" value="ECO:0007669"/>
    <property type="project" value="UniProtKB-SubCell"/>
</dbReference>
<dbReference type="InterPro" id="IPR001694">
    <property type="entry name" value="NADH_UbQ_OxRdtase_su1/FPO"/>
</dbReference>
<evidence type="ECO:0000256" key="12">
    <source>
        <dbReference type="RuleBase" id="RU000471"/>
    </source>
</evidence>
<keyword evidence="11 14" id="KW-0472">Membrane</keyword>
<dbReference type="GO" id="GO:0009060">
    <property type="term" value="P:aerobic respiration"/>
    <property type="evidence" value="ECO:0007669"/>
    <property type="project" value="TreeGrafter"/>
</dbReference>
<feature type="transmembrane region" description="Helical" evidence="14">
    <location>
        <begin position="251"/>
        <end position="269"/>
    </location>
</feature>
<evidence type="ECO:0000256" key="6">
    <source>
        <dbReference type="ARBA" id="ARBA00022692"/>
    </source>
</evidence>
<evidence type="ECO:0000256" key="2">
    <source>
        <dbReference type="ARBA" id="ARBA00004448"/>
    </source>
</evidence>
<comment type="similarity">
    <text evidence="3 12">Belongs to the complex I subunit 1 family.</text>
</comment>
<evidence type="ECO:0000256" key="13">
    <source>
        <dbReference type="RuleBase" id="RU000473"/>
    </source>
</evidence>
<dbReference type="AlphaFoldDB" id="A0A8A9WDQ2"/>
<keyword evidence="7" id="KW-0999">Mitochondrion inner membrane</keyword>
<feature type="transmembrane region" description="Helical" evidence="14">
    <location>
        <begin position="175"/>
        <end position="198"/>
    </location>
</feature>
<comment type="function">
    <text evidence="1">Core subunit of the mitochondrial membrane respiratory chain NADH dehydrogenase (Complex I) that is believed to belong to the minimal assembly required for catalysis. Complex I functions in the transfer of electrons from NADH to the respiratory chain. The immediate electron acceptor for the enzyme is believed to be ubiquinone.</text>
</comment>
<evidence type="ECO:0000256" key="1">
    <source>
        <dbReference type="ARBA" id="ARBA00003257"/>
    </source>
</evidence>
<gene>
    <name evidence="15" type="primary">nad1</name>
</gene>
<dbReference type="EMBL" id="MW413804">
    <property type="protein sequence ID" value="QTT57974.1"/>
    <property type="molecule type" value="Genomic_DNA"/>
</dbReference>
<dbReference type="PANTHER" id="PTHR11432:SF3">
    <property type="entry name" value="NADH-UBIQUINONE OXIDOREDUCTASE CHAIN 1"/>
    <property type="match status" value="1"/>
</dbReference>
<name>A0A8A9WDQ2_9NEOP</name>
<feature type="transmembrane region" description="Helical" evidence="14">
    <location>
        <begin position="144"/>
        <end position="163"/>
    </location>
</feature>
<keyword evidence="12" id="KW-0520">NAD</keyword>
<evidence type="ECO:0000256" key="7">
    <source>
        <dbReference type="ARBA" id="ARBA00022792"/>
    </source>
</evidence>
<reference evidence="15" key="1">
    <citation type="submission" date="2020-12" db="EMBL/GenBank/DDBJ databases">
        <title>Plectrocnemia sp. mitochondrion, complete genome.</title>
        <authorList>
            <person name="Wang Y.Y."/>
            <person name="Zhong X.X."/>
        </authorList>
    </citation>
    <scope>NUCLEOTIDE SEQUENCE</scope>
</reference>
<comment type="subcellular location">
    <subcellularLocation>
        <location evidence="2 12">Mitochondrion inner membrane</location>
        <topology evidence="2 12">Multi-pass membrane protein</topology>
    </subcellularLocation>
</comment>
<feature type="transmembrane region" description="Helical" evidence="14">
    <location>
        <begin position="219"/>
        <end position="245"/>
    </location>
</feature>
<feature type="transmembrane region" description="Helical" evidence="14">
    <location>
        <begin position="6"/>
        <end position="28"/>
    </location>
</feature>
<dbReference type="HAMAP" id="MF_01350">
    <property type="entry name" value="NDH1_NuoH"/>
    <property type="match status" value="1"/>
</dbReference>
<dbReference type="PANTHER" id="PTHR11432">
    <property type="entry name" value="NADH DEHYDROGENASE SUBUNIT 1"/>
    <property type="match status" value="1"/>
</dbReference>
<evidence type="ECO:0000256" key="8">
    <source>
        <dbReference type="ARBA" id="ARBA00022989"/>
    </source>
</evidence>
<evidence type="ECO:0000256" key="3">
    <source>
        <dbReference type="ARBA" id="ARBA00010535"/>
    </source>
</evidence>
<comment type="catalytic activity">
    <reaction evidence="13">
        <text>a ubiquinone + NADH + 5 H(+)(in) = a ubiquinol + NAD(+) + 4 H(+)(out)</text>
        <dbReference type="Rhea" id="RHEA:29091"/>
        <dbReference type="Rhea" id="RHEA-COMP:9565"/>
        <dbReference type="Rhea" id="RHEA-COMP:9566"/>
        <dbReference type="ChEBI" id="CHEBI:15378"/>
        <dbReference type="ChEBI" id="CHEBI:16389"/>
        <dbReference type="ChEBI" id="CHEBI:17976"/>
        <dbReference type="ChEBI" id="CHEBI:57540"/>
        <dbReference type="ChEBI" id="CHEBI:57945"/>
        <dbReference type="EC" id="7.1.1.2"/>
    </reaction>
</comment>
<feature type="transmembrane region" description="Helical" evidence="14">
    <location>
        <begin position="100"/>
        <end position="123"/>
    </location>
</feature>
<protein>
    <recommendedName>
        <fullName evidence="4 13">NADH-ubiquinone oxidoreductase chain 1</fullName>
        <ecNumber evidence="13">7.1.1.2</ecNumber>
    </recommendedName>
</protein>
<evidence type="ECO:0000256" key="4">
    <source>
        <dbReference type="ARBA" id="ARBA00021009"/>
    </source>
</evidence>
<accession>A0A8A9WDQ2</accession>
<evidence type="ECO:0000256" key="11">
    <source>
        <dbReference type="ARBA" id="ARBA00023136"/>
    </source>
</evidence>
<proteinExistence type="inferred from homology"/>
<feature type="transmembrane region" description="Helical" evidence="14">
    <location>
        <begin position="73"/>
        <end position="94"/>
    </location>
</feature>
<evidence type="ECO:0000256" key="14">
    <source>
        <dbReference type="SAM" id="Phobius"/>
    </source>
</evidence>
<geneLocation type="mitochondrion" evidence="15"/>
<dbReference type="Pfam" id="PF00146">
    <property type="entry name" value="NADHdh"/>
    <property type="match status" value="1"/>
</dbReference>
<keyword evidence="9 13" id="KW-0830">Ubiquinone</keyword>
<evidence type="ECO:0000256" key="9">
    <source>
        <dbReference type="ARBA" id="ARBA00023075"/>
    </source>
</evidence>